<dbReference type="UniPathway" id="UPA00588">
    <property type="reaction ID" value="UER00649"/>
</dbReference>
<dbReference type="InterPro" id="IPR006259">
    <property type="entry name" value="Adenyl_kin_sub"/>
</dbReference>
<comment type="function">
    <text evidence="5">Catalyzes the reversible transfer of the terminal phosphate group between ATP and AMP. Plays an important role in cellular energy homeostasis and in adenine nucleotide metabolism.</text>
</comment>
<comment type="pathway">
    <text evidence="5">Purine metabolism; AMP biosynthesis via salvage pathway; AMP from ADP: step 1/1.</text>
</comment>
<dbReference type="HAMAP" id="MF_00235">
    <property type="entry name" value="Adenylate_kinase_Adk"/>
    <property type="match status" value="1"/>
</dbReference>
<evidence type="ECO:0000256" key="4">
    <source>
        <dbReference type="ARBA" id="ARBA00022777"/>
    </source>
</evidence>
<feature type="binding site" evidence="5">
    <location>
        <position position="132"/>
    </location>
    <ligand>
        <name>Zn(2+)</name>
        <dbReference type="ChEBI" id="CHEBI:29105"/>
        <note>structural</note>
    </ligand>
</feature>
<dbReference type="Pfam" id="PF05191">
    <property type="entry name" value="ADK_lid"/>
    <property type="match status" value="1"/>
</dbReference>
<keyword evidence="3 5" id="KW-0547">Nucleotide-binding</keyword>
<dbReference type="InterPro" id="IPR007862">
    <property type="entry name" value="Adenylate_kinase_lid-dom"/>
</dbReference>
<comment type="subunit">
    <text evidence="5 7">Monomer.</text>
</comment>
<feature type="binding site" evidence="5">
    <location>
        <position position="199"/>
    </location>
    <ligand>
        <name>ATP</name>
        <dbReference type="ChEBI" id="CHEBI:30616"/>
    </ligand>
</feature>
<feature type="binding site" evidence="5">
    <location>
        <begin position="57"/>
        <end position="59"/>
    </location>
    <ligand>
        <name>AMP</name>
        <dbReference type="ChEBI" id="CHEBI:456215"/>
    </ligand>
</feature>
<dbReference type="NCBIfam" id="TIGR01351">
    <property type="entry name" value="adk"/>
    <property type="match status" value="1"/>
</dbReference>
<evidence type="ECO:0000256" key="5">
    <source>
        <dbReference type="HAMAP-Rule" id="MF_00235"/>
    </source>
</evidence>
<dbReference type="CDD" id="cd01428">
    <property type="entry name" value="ADK"/>
    <property type="match status" value="1"/>
</dbReference>
<dbReference type="GO" id="GO:0008270">
    <property type="term" value="F:zinc ion binding"/>
    <property type="evidence" value="ECO:0007669"/>
    <property type="project" value="UniProtKB-UniRule"/>
</dbReference>
<proteinExistence type="inferred from homology"/>
<organism evidence="9 10">
    <name type="scientific">Dichotomicrobium thermohalophilum</name>
    <dbReference type="NCBI Taxonomy" id="933063"/>
    <lineage>
        <taxon>Bacteria</taxon>
        <taxon>Pseudomonadati</taxon>
        <taxon>Pseudomonadota</taxon>
        <taxon>Alphaproteobacteria</taxon>
        <taxon>Hyphomicrobiales</taxon>
        <taxon>Hyphomicrobiaceae</taxon>
        <taxon>Dichotomicrobium</taxon>
    </lineage>
</organism>
<comment type="caution">
    <text evidence="5">Lacks conserved residue(s) required for the propagation of feature annotation.</text>
</comment>
<evidence type="ECO:0000256" key="7">
    <source>
        <dbReference type="RuleBase" id="RU003331"/>
    </source>
</evidence>
<dbReference type="FunFam" id="3.40.50.300:FF:000106">
    <property type="entry name" value="Adenylate kinase mitochondrial"/>
    <property type="match status" value="1"/>
</dbReference>
<dbReference type="GO" id="GO:0044209">
    <property type="term" value="P:AMP salvage"/>
    <property type="evidence" value="ECO:0007669"/>
    <property type="project" value="UniProtKB-UniRule"/>
</dbReference>
<comment type="caution">
    <text evidence="9">The sequence shown here is derived from an EMBL/GenBank/DDBJ whole genome shotgun (WGS) entry which is preliminary data.</text>
</comment>
<dbReference type="Gene3D" id="3.40.50.300">
    <property type="entry name" value="P-loop containing nucleotide triphosphate hydrolases"/>
    <property type="match status" value="1"/>
</dbReference>
<comment type="similarity">
    <text evidence="5 6">Belongs to the adenylate kinase family.</text>
</comment>
<evidence type="ECO:0000256" key="2">
    <source>
        <dbReference type="ARBA" id="ARBA00022727"/>
    </source>
</evidence>
<feature type="domain" description="Adenylate kinase active site lid" evidence="8">
    <location>
        <begin position="126"/>
        <end position="162"/>
    </location>
</feature>
<dbReference type="Pfam" id="PF00406">
    <property type="entry name" value="ADK"/>
    <property type="match status" value="1"/>
</dbReference>
<dbReference type="GO" id="GO:0005524">
    <property type="term" value="F:ATP binding"/>
    <property type="evidence" value="ECO:0007669"/>
    <property type="project" value="UniProtKB-UniRule"/>
</dbReference>
<gene>
    <name evidence="5" type="primary">adk</name>
    <name evidence="9" type="ORF">BXY53_1636</name>
</gene>
<name>A0A397Q4X2_9HYPH</name>
<comment type="domain">
    <text evidence="5">Consists of three domains, a large central CORE domain and two small peripheral domains, NMPbind and LID, which undergo movements during catalysis. The LID domain closes over the site of phosphoryl transfer upon ATP binding. Assembling and dissambling the active center during each catalytic cycle provides an effective means to prevent ATP hydrolysis. Some bacteria have evolved a zinc-coordinating structure that stabilizes the LID domain.</text>
</comment>
<accession>A0A397Q4X2</accession>
<evidence type="ECO:0000259" key="8">
    <source>
        <dbReference type="Pfam" id="PF05191"/>
    </source>
</evidence>
<dbReference type="PROSITE" id="PS00113">
    <property type="entry name" value="ADENYLATE_KINASE"/>
    <property type="match status" value="1"/>
</dbReference>
<comment type="subcellular location">
    <subcellularLocation>
        <location evidence="5 7">Cytoplasm</location>
    </subcellularLocation>
</comment>
<feature type="binding site" evidence="5">
    <location>
        <position position="31"/>
    </location>
    <ligand>
        <name>AMP</name>
        <dbReference type="ChEBI" id="CHEBI:456215"/>
    </ligand>
</feature>
<dbReference type="NCBIfam" id="NF001381">
    <property type="entry name" value="PRK00279.1-3"/>
    <property type="match status" value="1"/>
</dbReference>
<dbReference type="InterPro" id="IPR027417">
    <property type="entry name" value="P-loop_NTPase"/>
</dbReference>
<feature type="binding site" evidence="5">
    <location>
        <begin position="10"/>
        <end position="15"/>
    </location>
    <ligand>
        <name>ATP</name>
        <dbReference type="ChEBI" id="CHEBI:30616"/>
    </ligand>
</feature>
<evidence type="ECO:0000313" key="9">
    <source>
        <dbReference type="EMBL" id="RIA56530.1"/>
    </source>
</evidence>
<keyword evidence="5" id="KW-0479">Metal-binding</keyword>
<keyword evidence="5 7" id="KW-0067">ATP-binding</keyword>
<feature type="region of interest" description="NMP" evidence="5">
    <location>
        <begin position="30"/>
        <end position="59"/>
    </location>
</feature>
<comment type="catalytic activity">
    <reaction evidence="5 7">
        <text>AMP + ATP = 2 ADP</text>
        <dbReference type="Rhea" id="RHEA:12973"/>
        <dbReference type="ChEBI" id="CHEBI:30616"/>
        <dbReference type="ChEBI" id="CHEBI:456215"/>
        <dbReference type="ChEBI" id="CHEBI:456216"/>
        <dbReference type="EC" id="2.7.4.3"/>
    </reaction>
</comment>
<feature type="binding site" evidence="5">
    <location>
        <position position="126"/>
    </location>
    <ligand>
        <name>ATP</name>
        <dbReference type="ChEBI" id="CHEBI:30616"/>
    </ligand>
</feature>
<keyword evidence="5" id="KW-0963">Cytoplasm</keyword>
<dbReference type="GO" id="GO:0004017">
    <property type="term" value="F:AMP kinase activity"/>
    <property type="evidence" value="ECO:0007669"/>
    <property type="project" value="UniProtKB-UniRule"/>
</dbReference>
<dbReference type="PRINTS" id="PR00094">
    <property type="entry name" value="ADENYLTKNASE"/>
</dbReference>
<dbReference type="EMBL" id="QXDF01000001">
    <property type="protein sequence ID" value="RIA56530.1"/>
    <property type="molecule type" value="Genomic_DNA"/>
</dbReference>
<evidence type="ECO:0000256" key="1">
    <source>
        <dbReference type="ARBA" id="ARBA00022679"/>
    </source>
</evidence>
<dbReference type="RefSeq" id="WP_119061314.1">
    <property type="nucleotide sequence ID" value="NZ_QXDF01000001.1"/>
</dbReference>
<feature type="binding site" evidence="5">
    <location>
        <position position="152"/>
    </location>
    <ligand>
        <name>Zn(2+)</name>
        <dbReference type="ChEBI" id="CHEBI:29105"/>
        <note>structural</note>
    </ligand>
</feature>
<keyword evidence="4 5" id="KW-0418">Kinase</keyword>
<evidence type="ECO:0000256" key="3">
    <source>
        <dbReference type="ARBA" id="ARBA00022741"/>
    </source>
</evidence>
<dbReference type="PANTHER" id="PTHR23359">
    <property type="entry name" value="NUCLEOTIDE KINASE"/>
    <property type="match status" value="1"/>
</dbReference>
<feature type="binding site" evidence="5">
    <location>
        <begin position="84"/>
        <end position="87"/>
    </location>
    <ligand>
        <name>AMP</name>
        <dbReference type="ChEBI" id="CHEBI:456215"/>
    </ligand>
</feature>
<keyword evidence="10" id="KW-1185">Reference proteome</keyword>
<feature type="binding site" evidence="5">
    <location>
        <position position="36"/>
    </location>
    <ligand>
        <name>AMP</name>
        <dbReference type="ChEBI" id="CHEBI:456215"/>
    </ligand>
</feature>
<keyword evidence="5" id="KW-0862">Zinc</keyword>
<feature type="binding site" evidence="5">
    <location>
        <position position="129"/>
    </location>
    <ligand>
        <name>Zn(2+)</name>
        <dbReference type="ChEBI" id="CHEBI:29105"/>
        <note>structural</note>
    </ligand>
</feature>
<dbReference type="NCBIfam" id="NF001380">
    <property type="entry name" value="PRK00279.1-2"/>
    <property type="match status" value="1"/>
</dbReference>
<evidence type="ECO:0000313" key="10">
    <source>
        <dbReference type="Proteomes" id="UP000266273"/>
    </source>
</evidence>
<dbReference type="GO" id="GO:0005737">
    <property type="term" value="C:cytoplasm"/>
    <property type="evidence" value="ECO:0007669"/>
    <property type="project" value="UniProtKB-SubCell"/>
</dbReference>
<reference evidence="9 10" key="1">
    <citation type="submission" date="2018-08" db="EMBL/GenBank/DDBJ databases">
        <title>Genomic Encyclopedia of Archaeal and Bacterial Type Strains, Phase II (KMG-II): from individual species to whole genera.</title>
        <authorList>
            <person name="Goeker M."/>
        </authorList>
    </citation>
    <scope>NUCLEOTIDE SEQUENCE [LARGE SCALE GENOMIC DNA]</scope>
    <source>
        <strain evidence="9 10">DSM 5002</strain>
    </source>
</reference>
<sequence>MNIILIGPPGSGKGTQAKILEERHNMKQLSSGDMLRAAVSEGTEIGKKAKSYMEAGELVPDDLVVEIVTDQIEKLGDKGFILDGFPRNVHQAEVLDQMLDQRDRNIDRVLVVEVNDDVLVERIAGRYTCAQCGEGYHDKFKQPEKEGVCDKCGSTEFIRRPDDNPDTVRNRLAVYHEQTKPLVDYYKEQGKVRVIDGEQPIEEVTKALEQAMS</sequence>
<dbReference type="AlphaFoldDB" id="A0A397Q4X2"/>
<dbReference type="InterPro" id="IPR000850">
    <property type="entry name" value="Adenylat/UMP-CMP_kin"/>
</dbReference>
<keyword evidence="1 5" id="KW-0808">Transferase</keyword>
<dbReference type="EC" id="2.7.4.3" evidence="5 7"/>
<feature type="binding site" evidence="5">
    <location>
        <position position="149"/>
    </location>
    <ligand>
        <name>Zn(2+)</name>
        <dbReference type="ChEBI" id="CHEBI:29105"/>
        <note>structural</note>
    </ligand>
</feature>
<dbReference type="InterPro" id="IPR033690">
    <property type="entry name" value="Adenylat_kinase_CS"/>
</dbReference>
<feature type="binding site" evidence="5">
    <location>
        <position position="91"/>
    </location>
    <ligand>
        <name>AMP</name>
        <dbReference type="ChEBI" id="CHEBI:456215"/>
    </ligand>
</feature>
<protein>
    <recommendedName>
        <fullName evidence="5 7">Adenylate kinase</fullName>
        <shortName evidence="5">AK</shortName>
        <ecNumber evidence="5 7">2.7.4.3</ecNumber>
    </recommendedName>
    <alternativeName>
        <fullName evidence="5">ATP-AMP transphosphorylase</fullName>
    </alternativeName>
    <alternativeName>
        <fullName evidence="5">ATP:AMP phosphotransferase</fullName>
    </alternativeName>
    <alternativeName>
        <fullName evidence="5">Adenylate monophosphate kinase</fullName>
    </alternativeName>
</protein>
<feature type="binding site" evidence="5">
    <location>
        <position position="160"/>
    </location>
    <ligand>
        <name>AMP</name>
        <dbReference type="ChEBI" id="CHEBI:456215"/>
    </ligand>
</feature>
<dbReference type="NCBIfam" id="NF011100">
    <property type="entry name" value="PRK14527.1"/>
    <property type="match status" value="1"/>
</dbReference>
<dbReference type="Proteomes" id="UP000266273">
    <property type="component" value="Unassembled WGS sequence"/>
</dbReference>
<dbReference type="OrthoDB" id="9805030at2"/>
<dbReference type="SUPFAM" id="SSF52540">
    <property type="entry name" value="P-loop containing nucleoside triphosphate hydrolases"/>
    <property type="match status" value="1"/>
</dbReference>
<feature type="binding site" evidence="5">
    <location>
        <position position="171"/>
    </location>
    <ligand>
        <name>AMP</name>
        <dbReference type="ChEBI" id="CHEBI:456215"/>
    </ligand>
</feature>
<keyword evidence="2 5" id="KW-0545">Nucleotide biosynthesis</keyword>
<evidence type="ECO:0000256" key="6">
    <source>
        <dbReference type="RuleBase" id="RU003330"/>
    </source>
</evidence>